<dbReference type="PANTHER" id="PTHR10666">
    <property type="entry name" value="UBIQUITIN"/>
    <property type="match status" value="1"/>
</dbReference>
<evidence type="ECO:0000313" key="2">
    <source>
        <dbReference type="EMBL" id="KXN74129.1"/>
    </source>
</evidence>
<dbReference type="InterPro" id="IPR029071">
    <property type="entry name" value="Ubiquitin-like_domsf"/>
</dbReference>
<organism evidence="2 3">
    <name type="scientific">Conidiobolus coronatus (strain ATCC 28846 / CBS 209.66 / NRRL 28638)</name>
    <name type="common">Delacroixia coronata</name>
    <dbReference type="NCBI Taxonomy" id="796925"/>
    <lineage>
        <taxon>Eukaryota</taxon>
        <taxon>Fungi</taxon>
        <taxon>Fungi incertae sedis</taxon>
        <taxon>Zoopagomycota</taxon>
        <taxon>Entomophthoromycotina</taxon>
        <taxon>Entomophthoromycetes</taxon>
        <taxon>Entomophthorales</taxon>
        <taxon>Ancylistaceae</taxon>
        <taxon>Conidiobolus</taxon>
    </lineage>
</organism>
<keyword evidence="3" id="KW-1185">Reference proteome</keyword>
<dbReference type="CDD" id="cd17039">
    <property type="entry name" value="Ubl_ubiquitin_like"/>
    <property type="match status" value="3"/>
</dbReference>
<accession>A0A137PGJ5</accession>
<dbReference type="InterPro" id="IPR050158">
    <property type="entry name" value="Ubiquitin_ubiquitin-like"/>
</dbReference>
<dbReference type="EMBL" id="KQ964427">
    <property type="protein sequence ID" value="KXN74129.1"/>
    <property type="molecule type" value="Genomic_DNA"/>
</dbReference>
<dbReference type="Proteomes" id="UP000070444">
    <property type="component" value="Unassembled WGS sequence"/>
</dbReference>
<feature type="domain" description="Ubiquitin-like" evidence="1">
    <location>
        <begin position="84"/>
        <end position="152"/>
    </location>
</feature>
<gene>
    <name evidence="2" type="ORF">CONCODRAFT_34976</name>
</gene>
<dbReference type="STRING" id="796925.A0A137PGJ5"/>
<protein>
    <recommendedName>
        <fullName evidence="1">Ubiquitin-like domain-containing protein</fullName>
    </recommendedName>
</protein>
<sequence length="247" mass="28210">MKIIIKIFDQKEVPIISTGDLKIKVLKTALDEIIGYSLKDRYLVFEDKVLREDETLEQLGIQDSSIIHLCKNLIPFNLRKPEKILVFVKTVDGKRIPAVVDSNIKAEDLSKIIQPALGYLENEQSLHFESKLLEKGKSLDEFGVQNSSTIHLRNNLLLPSSQTKPLGITVYIKTLDGKQAPLWVSGDIQIKQLLERIKNNYEYDISEYSLVFGGKLLKMEKSLVELGICNYSVIHLIHLSTYHNKQY</sequence>
<name>A0A137PGJ5_CONC2</name>
<feature type="domain" description="Ubiquitin-like" evidence="1">
    <location>
        <begin position="168"/>
        <end position="237"/>
    </location>
</feature>
<dbReference type="AlphaFoldDB" id="A0A137PGJ5"/>
<evidence type="ECO:0000259" key="1">
    <source>
        <dbReference type="PROSITE" id="PS50053"/>
    </source>
</evidence>
<dbReference type="PROSITE" id="PS50053">
    <property type="entry name" value="UBIQUITIN_2"/>
    <property type="match status" value="3"/>
</dbReference>
<evidence type="ECO:0000313" key="3">
    <source>
        <dbReference type="Proteomes" id="UP000070444"/>
    </source>
</evidence>
<dbReference type="OrthoDB" id="428577at2759"/>
<dbReference type="InterPro" id="IPR000626">
    <property type="entry name" value="Ubiquitin-like_dom"/>
</dbReference>
<dbReference type="OMA" id="FAGKQHE"/>
<dbReference type="Pfam" id="PF00240">
    <property type="entry name" value="ubiquitin"/>
    <property type="match status" value="3"/>
</dbReference>
<proteinExistence type="predicted"/>
<reference evidence="2 3" key="1">
    <citation type="journal article" date="2015" name="Genome Biol. Evol.">
        <title>Phylogenomic analyses indicate that early fungi evolved digesting cell walls of algal ancestors of land plants.</title>
        <authorList>
            <person name="Chang Y."/>
            <person name="Wang S."/>
            <person name="Sekimoto S."/>
            <person name="Aerts A.L."/>
            <person name="Choi C."/>
            <person name="Clum A."/>
            <person name="LaButti K.M."/>
            <person name="Lindquist E.A."/>
            <person name="Yee Ngan C."/>
            <person name="Ohm R.A."/>
            <person name="Salamov A.A."/>
            <person name="Grigoriev I.V."/>
            <person name="Spatafora J.W."/>
            <person name="Berbee M.L."/>
        </authorList>
    </citation>
    <scope>NUCLEOTIDE SEQUENCE [LARGE SCALE GENOMIC DNA]</scope>
    <source>
        <strain evidence="2 3">NRRL 28638</strain>
    </source>
</reference>
<dbReference type="Gene3D" id="3.10.20.90">
    <property type="entry name" value="Phosphatidylinositol 3-kinase Catalytic Subunit, Chain A, domain 1"/>
    <property type="match status" value="3"/>
</dbReference>
<dbReference type="SUPFAM" id="SSF54236">
    <property type="entry name" value="Ubiquitin-like"/>
    <property type="match status" value="3"/>
</dbReference>
<dbReference type="SMART" id="SM00213">
    <property type="entry name" value="UBQ"/>
    <property type="match status" value="3"/>
</dbReference>
<feature type="domain" description="Ubiquitin-like" evidence="1">
    <location>
        <begin position="1"/>
        <end position="69"/>
    </location>
</feature>